<accession>A0ABQ1LCX5</accession>
<protein>
    <submittedName>
        <fullName evidence="2">Uncharacterized protein</fullName>
    </submittedName>
</protein>
<name>A0ABQ1LCX5_9SPHI</name>
<dbReference type="Proteomes" id="UP000597338">
    <property type="component" value="Unassembled WGS sequence"/>
</dbReference>
<dbReference type="RefSeq" id="WP_188748721.1">
    <property type="nucleotide sequence ID" value="NZ_BMIK01000003.1"/>
</dbReference>
<organism evidence="2 3">
    <name type="scientific">Parapedobacter defluvii</name>
    <dbReference type="NCBI Taxonomy" id="2045106"/>
    <lineage>
        <taxon>Bacteria</taxon>
        <taxon>Pseudomonadati</taxon>
        <taxon>Bacteroidota</taxon>
        <taxon>Sphingobacteriia</taxon>
        <taxon>Sphingobacteriales</taxon>
        <taxon>Sphingobacteriaceae</taxon>
        <taxon>Parapedobacter</taxon>
    </lineage>
</organism>
<comment type="caution">
    <text evidence="2">The sequence shown here is derived from an EMBL/GenBank/DDBJ whole genome shotgun (WGS) entry which is preliminary data.</text>
</comment>
<evidence type="ECO:0000256" key="1">
    <source>
        <dbReference type="SAM" id="Coils"/>
    </source>
</evidence>
<reference evidence="3" key="1">
    <citation type="journal article" date="2019" name="Int. J. Syst. Evol. Microbiol.">
        <title>The Global Catalogue of Microorganisms (GCM) 10K type strain sequencing project: providing services to taxonomists for standard genome sequencing and annotation.</title>
        <authorList>
            <consortium name="The Broad Institute Genomics Platform"/>
            <consortium name="The Broad Institute Genome Sequencing Center for Infectious Disease"/>
            <person name="Wu L."/>
            <person name="Ma J."/>
        </authorList>
    </citation>
    <scope>NUCLEOTIDE SEQUENCE [LARGE SCALE GENOMIC DNA]</scope>
    <source>
        <strain evidence="3">CGMCC 1.15342</strain>
    </source>
</reference>
<sequence>MNLNKTKLAEKAGYDRTTYYFHIKQPNLDFRILKAYGDKMPYNFAKDFPEMLNEFPETYFPIDTFEGMRKDRDFWRDEYGRVLKENKVLREEIEVLKAEIKSLSSKRK</sequence>
<feature type="coiled-coil region" evidence="1">
    <location>
        <begin position="79"/>
        <end position="106"/>
    </location>
</feature>
<evidence type="ECO:0000313" key="3">
    <source>
        <dbReference type="Proteomes" id="UP000597338"/>
    </source>
</evidence>
<evidence type="ECO:0000313" key="2">
    <source>
        <dbReference type="EMBL" id="GGC22323.1"/>
    </source>
</evidence>
<proteinExistence type="predicted"/>
<dbReference type="EMBL" id="BMIK01000003">
    <property type="protein sequence ID" value="GGC22323.1"/>
    <property type="molecule type" value="Genomic_DNA"/>
</dbReference>
<gene>
    <name evidence="2" type="ORF">GCM10011386_12820</name>
</gene>
<keyword evidence="3" id="KW-1185">Reference proteome</keyword>
<keyword evidence="1" id="KW-0175">Coiled coil</keyword>